<dbReference type="RefSeq" id="WP_139075836.1">
    <property type="nucleotide sequence ID" value="NZ_VDFU01000005.1"/>
</dbReference>
<accession>A0A5C4N4A0</accession>
<organism evidence="3 4">
    <name type="scientific">Rubellimicrobium rubrum</name>
    <dbReference type="NCBI Taxonomy" id="2585369"/>
    <lineage>
        <taxon>Bacteria</taxon>
        <taxon>Pseudomonadati</taxon>
        <taxon>Pseudomonadota</taxon>
        <taxon>Alphaproteobacteria</taxon>
        <taxon>Rhodobacterales</taxon>
        <taxon>Roseobacteraceae</taxon>
        <taxon>Rubellimicrobium</taxon>
    </lineage>
</organism>
<dbReference type="Pfam" id="PF09369">
    <property type="entry name" value="MZB"/>
    <property type="match status" value="1"/>
</dbReference>
<sequence length="627" mass="68723">MTNDVTQGFSQFLYTYGPGAMMDMPEQGVIVAGVQDWRLGAEGVSRLIEEPRLSRLLLEQLDDVRLPDGAVPSLRTPPLHDPDRKDAKRPHVPVRIFPEWFVCDPAKGEAPTGGETRRLMTKFRNLTVKSDESLRGNIDGTEVRVSPIRFVAACPKGHLRDIDWRRMVHEAGDTCRRPLRWVERGVSSDPTDVTVRCDCGRSVSLAALHVPHILGRCDGSSPWMNRWDRPEEGCDQHLHLLARSATNAYFPQVVSVISMPVESAAAAAALEDHWSTVEAIRALPGFLATLRALPQTAPAFAPFTDEEILEALATRGGGGSGQHPDPRIEEFDRLSAPTATIGREGANSRLLGRRLDLDTLVIPSRIKGLLAGLVRVDRLREVACIYGFTRLEAAPSATESELDEIHLAVKGAPVGAGTAWFPAVEQLGEGIFLHLDPETIAAWASRPEVVDHARRLRRGEELEARRRGVQHPEHLGVVYWALHSLSHALMIELSLECGYPLSSLKERIYASKPDGVPRYGLLIYTATSGGQGTLGGLSDMASQVPKLLARALDGLTTCSNDPVCVEHRPDDQHDDRHLHGAACHACLLVPETSCEARNGRLDRALLIGSDTVSPLFEGDLEHDHQPP</sequence>
<dbReference type="OrthoDB" id="9134227at2"/>
<comment type="caution">
    <text evidence="3">The sequence shown here is derived from an EMBL/GenBank/DDBJ whole genome shotgun (WGS) entry which is preliminary data.</text>
</comment>
<keyword evidence="4" id="KW-1185">Reference proteome</keyword>
<evidence type="ECO:0000259" key="2">
    <source>
        <dbReference type="Pfam" id="PF09369"/>
    </source>
</evidence>
<evidence type="ECO:0000256" key="1">
    <source>
        <dbReference type="SAM" id="MobiDB-lite"/>
    </source>
</evidence>
<reference evidence="3 4" key="1">
    <citation type="submission" date="2019-06" db="EMBL/GenBank/DDBJ databases">
        <title>YIM 131921 draft genome.</title>
        <authorList>
            <person name="Jiang L."/>
        </authorList>
    </citation>
    <scope>NUCLEOTIDE SEQUENCE [LARGE SCALE GENOMIC DNA]</scope>
    <source>
        <strain evidence="3 4">YIM 131921</strain>
    </source>
</reference>
<feature type="region of interest" description="Disordered" evidence="1">
    <location>
        <begin position="69"/>
        <end position="88"/>
    </location>
</feature>
<evidence type="ECO:0000313" key="3">
    <source>
        <dbReference type="EMBL" id="TNC51094.1"/>
    </source>
</evidence>
<dbReference type="AlphaFoldDB" id="A0A5C4N4A0"/>
<protein>
    <submittedName>
        <fullName evidence="3">DUF1998 domain-containing protein</fullName>
    </submittedName>
</protein>
<name>A0A5C4N4A0_9RHOB</name>
<dbReference type="InterPro" id="IPR047721">
    <property type="entry name" value="DrmB"/>
</dbReference>
<dbReference type="InterPro" id="IPR018973">
    <property type="entry name" value="MZB"/>
</dbReference>
<dbReference type="Proteomes" id="UP000305887">
    <property type="component" value="Unassembled WGS sequence"/>
</dbReference>
<gene>
    <name evidence="3" type="ORF">FHG66_05950</name>
</gene>
<proteinExistence type="predicted"/>
<dbReference type="NCBIfam" id="NF038324">
    <property type="entry name" value="DrmB_fam"/>
    <property type="match status" value="1"/>
</dbReference>
<feature type="domain" description="MrfA-like Zn-binding" evidence="2">
    <location>
        <begin position="485"/>
        <end position="587"/>
    </location>
</feature>
<dbReference type="EMBL" id="VDFU01000005">
    <property type="protein sequence ID" value="TNC51094.1"/>
    <property type="molecule type" value="Genomic_DNA"/>
</dbReference>
<evidence type="ECO:0000313" key="4">
    <source>
        <dbReference type="Proteomes" id="UP000305887"/>
    </source>
</evidence>